<dbReference type="InterPro" id="IPR039420">
    <property type="entry name" value="WalR-like"/>
</dbReference>
<dbReference type="SMART" id="SM00421">
    <property type="entry name" value="HTH_LUXR"/>
    <property type="match status" value="1"/>
</dbReference>
<evidence type="ECO:0000256" key="2">
    <source>
        <dbReference type="ARBA" id="ARBA00023015"/>
    </source>
</evidence>
<dbReference type="SUPFAM" id="SSF52172">
    <property type="entry name" value="CheY-like"/>
    <property type="match status" value="1"/>
</dbReference>
<dbReference type="PANTHER" id="PTHR43214">
    <property type="entry name" value="TWO-COMPONENT RESPONSE REGULATOR"/>
    <property type="match status" value="1"/>
</dbReference>
<dbReference type="Pfam" id="PF00072">
    <property type="entry name" value="Response_reg"/>
    <property type="match status" value="1"/>
</dbReference>
<keyword evidence="3" id="KW-0238">DNA-binding</keyword>
<name>A5G586_GEOUR</name>
<evidence type="ECO:0000259" key="7">
    <source>
        <dbReference type="PROSITE" id="PS50110"/>
    </source>
</evidence>
<evidence type="ECO:0000259" key="6">
    <source>
        <dbReference type="PROSITE" id="PS50043"/>
    </source>
</evidence>
<dbReference type="HOGENOM" id="CLU_000445_90_1_7"/>
<dbReference type="PROSITE" id="PS00622">
    <property type="entry name" value="HTH_LUXR_1"/>
    <property type="match status" value="1"/>
</dbReference>
<evidence type="ECO:0000256" key="1">
    <source>
        <dbReference type="ARBA" id="ARBA00022553"/>
    </source>
</evidence>
<proteinExistence type="predicted"/>
<gene>
    <name evidence="8" type="ordered locus">Gura_2780</name>
</gene>
<dbReference type="Gene3D" id="3.40.50.2300">
    <property type="match status" value="1"/>
</dbReference>
<dbReference type="AlphaFoldDB" id="A5G586"/>
<keyword evidence="4" id="KW-0804">Transcription</keyword>
<evidence type="ECO:0000256" key="4">
    <source>
        <dbReference type="ARBA" id="ARBA00023163"/>
    </source>
</evidence>
<dbReference type="PANTHER" id="PTHR43214:SF41">
    <property type="entry name" value="NITRATE_NITRITE RESPONSE REGULATOR PROTEIN NARP"/>
    <property type="match status" value="1"/>
</dbReference>
<dbReference type="CDD" id="cd17535">
    <property type="entry name" value="REC_NarL-like"/>
    <property type="match status" value="1"/>
</dbReference>
<dbReference type="PRINTS" id="PR00038">
    <property type="entry name" value="HTHLUXR"/>
</dbReference>
<dbReference type="KEGG" id="gur:Gura_2780"/>
<keyword evidence="9" id="KW-1185">Reference proteome</keyword>
<dbReference type="SUPFAM" id="SSF46894">
    <property type="entry name" value="C-terminal effector domain of the bipartite response regulators"/>
    <property type="match status" value="1"/>
</dbReference>
<dbReference type="Proteomes" id="UP000006695">
    <property type="component" value="Chromosome"/>
</dbReference>
<evidence type="ECO:0000256" key="3">
    <source>
        <dbReference type="ARBA" id="ARBA00023125"/>
    </source>
</evidence>
<dbReference type="PROSITE" id="PS50043">
    <property type="entry name" value="HTH_LUXR_2"/>
    <property type="match status" value="1"/>
</dbReference>
<dbReference type="EMBL" id="CP000698">
    <property type="protein sequence ID" value="ABQ26954.1"/>
    <property type="molecule type" value="Genomic_DNA"/>
</dbReference>
<dbReference type="CDD" id="cd06170">
    <property type="entry name" value="LuxR_C_like"/>
    <property type="match status" value="1"/>
</dbReference>
<dbReference type="GO" id="GO:0006355">
    <property type="term" value="P:regulation of DNA-templated transcription"/>
    <property type="evidence" value="ECO:0007669"/>
    <property type="project" value="InterPro"/>
</dbReference>
<keyword evidence="2" id="KW-0805">Transcription regulation</keyword>
<reference evidence="8 9" key="1">
    <citation type="submission" date="2007-05" db="EMBL/GenBank/DDBJ databases">
        <title>Complete sequence of Geobacter uraniireducens Rf4.</title>
        <authorList>
            <consortium name="US DOE Joint Genome Institute"/>
            <person name="Copeland A."/>
            <person name="Lucas S."/>
            <person name="Lapidus A."/>
            <person name="Barry K."/>
            <person name="Detter J.C."/>
            <person name="Glavina del Rio T."/>
            <person name="Hammon N."/>
            <person name="Israni S."/>
            <person name="Dalin E."/>
            <person name="Tice H."/>
            <person name="Pitluck S."/>
            <person name="Chertkov O."/>
            <person name="Brettin T."/>
            <person name="Bruce D."/>
            <person name="Han C."/>
            <person name="Schmutz J."/>
            <person name="Larimer F."/>
            <person name="Land M."/>
            <person name="Hauser L."/>
            <person name="Kyrpides N."/>
            <person name="Mikhailova N."/>
            <person name="Shelobolina E."/>
            <person name="Aklujkar M."/>
            <person name="Lovley D."/>
            <person name="Richardson P."/>
        </authorList>
    </citation>
    <scope>NUCLEOTIDE SEQUENCE [LARGE SCALE GENOMIC DNA]</scope>
    <source>
        <strain evidence="8 9">Rf4</strain>
    </source>
</reference>
<dbReference type="GO" id="GO:0003677">
    <property type="term" value="F:DNA binding"/>
    <property type="evidence" value="ECO:0007669"/>
    <property type="project" value="UniProtKB-KW"/>
</dbReference>
<dbReference type="InterPro" id="IPR001789">
    <property type="entry name" value="Sig_transdc_resp-reg_receiver"/>
</dbReference>
<dbReference type="InterPro" id="IPR011006">
    <property type="entry name" value="CheY-like_superfamily"/>
</dbReference>
<dbReference type="Pfam" id="PF00196">
    <property type="entry name" value="GerE"/>
    <property type="match status" value="1"/>
</dbReference>
<evidence type="ECO:0000313" key="8">
    <source>
        <dbReference type="EMBL" id="ABQ26954.1"/>
    </source>
</evidence>
<keyword evidence="1 5" id="KW-0597">Phosphoprotein</keyword>
<feature type="modified residue" description="4-aspartylphosphate" evidence="5">
    <location>
        <position position="65"/>
    </location>
</feature>
<protein>
    <submittedName>
        <fullName evidence="8">Two component transcriptional regulator, LuxR family</fullName>
    </submittedName>
</protein>
<dbReference type="InterPro" id="IPR058245">
    <property type="entry name" value="NreC/VraR/RcsB-like_REC"/>
</dbReference>
<evidence type="ECO:0000256" key="5">
    <source>
        <dbReference type="PROSITE-ProRule" id="PRU00169"/>
    </source>
</evidence>
<sequence length="226" mass="24727">MSREIRTGGPMNIRVLLVDDHKIMRKGLKAILALEHTIEVVAEAANGREAIRKADELLPDVVVMDLTMPEMNGIEAIRQIVAAHPDVRTLVLSMVLDRACVMETFKAGATGYLLKDCAVEELVGAIHTVASGEPYLCPQITSLVIRDYTKGADANSSDSCVQLSKREREVLQLIANGNSTKEIAFTFGVSIKTVAVQRMSVMKKLNLFNVADLTKYAVREGLTSIE</sequence>
<feature type="domain" description="HTH luxR-type" evidence="6">
    <location>
        <begin position="156"/>
        <end position="221"/>
    </location>
</feature>
<accession>A5G586</accession>
<dbReference type="PROSITE" id="PS50110">
    <property type="entry name" value="RESPONSE_REGULATORY"/>
    <property type="match status" value="1"/>
</dbReference>
<dbReference type="GO" id="GO:0000160">
    <property type="term" value="P:phosphorelay signal transduction system"/>
    <property type="evidence" value="ECO:0007669"/>
    <property type="project" value="InterPro"/>
</dbReference>
<dbReference type="STRING" id="351605.Gura_2780"/>
<feature type="domain" description="Response regulatory" evidence="7">
    <location>
        <begin position="14"/>
        <end position="130"/>
    </location>
</feature>
<evidence type="ECO:0000313" key="9">
    <source>
        <dbReference type="Proteomes" id="UP000006695"/>
    </source>
</evidence>
<organism evidence="8 9">
    <name type="scientific">Geotalea uraniireducens (strain Rf4)</name>
    <name type="common">Geobacter uraniireducens</name>
    <dbReference type="NCBI Taxonomy" id="351605"/>
    <lineage>
        <taxon>Bacteria</taxon>
        <taxon>Pseudomonadati</taxon>
        <taxon>Thermodesulfobacteriota</taxon>
        <taxon>Desulfuromonadia</taxon>
        <taxon>Geobacterales</taxon>
        <taxon>Geobacteraceae</taxon>
        <taxon>Geotalea</taxon>
    </lineage>
</organism>
<dbReference type="InterPro" id="IPR016032">
    <property type="entry name" value="Sig_transdc_resp-reg_C-effctor"/>
</dbReference>
<dbReference type="SMART" id="SM00448">
    <property type="entry name" value="REC"/>
    <property type="match status" value="1"/>
</dbReference>
<dbReference type="InterPro" id="IPR000792">
    <property type="entry name" value="Tscrpt_reg_LuxR_C"/>
</dbReference>